<evidence type="ECO:0000256" key="10">
    <source>
        <dbReference type="ARBA" id="ARBA00034301"/>
    </source>
</evidence>
<comment type="subunit">
    <text evidence="12">Homodimer, may be a subunit of the RNA degradosome.</text>
</comment>
<keyword evidence="20" id="KW-1185">Reference proteome</keyword>
<evidence type="ECO:0000256" key="11">
    <source>
        <dbReference type="ARBA" id="ARBA00048505"/>
    </source>
</evidence>
<dbReference type="Gene3D" id="3.10.20.580">
    <property type="match status" value="1"/>
</dbReference>
<feature type="active site" description="Proton acceptor" evidence="14">
    <location>
        <position position="399"/>
    </location>
</feature>
<feature type="binding site" evidence="16">
    <location>
        <position position="421"/>
    </location>
    <ligand>
        <name>Zn(2+)</name>
        <dbReference type="ChEBI" id="CHEBI:29105"/>
        <label>1</label>
        <note>catalytic</note>
    </ligand>
</feature>
<feature type="binding site" evidence="16">
    <location>
        <position position="107"/>
    </location>
    <ligand>
        <name>Zn(2+)</name>
        <dbReference type="ChEBI" id="CHEBI:29105"/>
        <label>1</label>
        <note>catalytic</note>
    </ligand>
</feature>
<keyword evidence="16" id="KW-0106">Calcium</keyword>
<dbReference type="Pfam" id="PF17770">
    <property type="entry name" value="RNase_J_C"/>
    <property type="match status" value="1"/>
</dbReference>
<evidence type="ECO:0000256" key="6">
    <source>
        <dbReference type="ARBA" id="ARBA00022833"/>
    </source>
</evidence>
<comment type="caution">
    <text evidence="19">The sequence shown here is derived from an EMBL/GenBank/DDBJ whole genome shotgun (WGS) entry which is preliminary data.</text>
</comment>
<evidence type="ECO:0000256" key="3">
    <source>
        <dbReference type="ARBA" id="ARBA00022723"/>
    </source>
</evidence>
<evidence type="ECO:0000256" key="4">
    <source>
        <dbReference type="ARBA" id="ARBA00022759"/>
    </source>
</evidence>
<dbReference type="PANTHER" id="PTHR43694:SF1">
    <property type="entry name" value="RIBONUCLEASE J"/>
    <property type="match status" value="1"/>
</dbReference>
<comment type="similarity">
    <text evidence="12 13">Belongs to the metallo-beta-lactamase superfamily. RNA-metabolizing metallo-beta-lactamase-like family. Bacterial RNase J subfamily.</text>
</comment>
<dbReference type="InterPro" id="IPR041636">
    <property type="entry name" value="RNase_J_C"/>
</dbReference>
<dbReference type="Gene3D" id="3.40.50.10710">
    <property type="entry name" value="Metallo-hydrolase/oxidoreductase"/>
    <property type="match status" value="1"/>
</dbReference>
<keyword evidence="7 12" id="KW-0269">Exonuclease</keyword>
<dbReference type="PANTHER" id="PTHR43694">
    <property type="entry name" value="RIBONUCLEASE J"/>
    <property type="match status" value="1"/>
</dbReference>
<evidence type="ECO:0000259" key="18">
    <source>
        <dbReference type="SMART" id="SM00849"/>
    </source>
</evidence>
<evidence type="ECO:0000256" key="8">
    <source>
        <dbReference type="ARBA" id="ARBA00022884"/>
    </source>
</evidence>
<dbReference type="Pfam" id="PF00753">
    <property type="entry name" value="Lactamase_B"/>
    <property type="match status" value="1"/>
</dbReference>
<dbReference type="GO" id="GO:0004534">
    <property type="term" value="F:5'-3' RNA exonuclease activity"/>
    <property type="evidence" value="ECO:0007669"/>
    <property type="project" value="UniProtKB-UniRule"/>
</dbReference>
<keyword evidence="12" id="KW-0698">rRNA processing</keyword>
<keyword evidence="8 12" id="KW-0694">RNA-binding</keyword>
<feature type="domain" description="Metallo-beta-lactamase" evidence="18">
    <location>
        <begin position="52"/>
        <end position="246"/>
    </location>
</feature>
<reference evidence="19 20" key="1">
    <citation type="submission" date="2019-08" db="EMBL/GenBank/DDBJ databases">
        <title>Genome sequencing of Paenibacillus faecis DSM 23593(T).</title>
        <authorList>
            <person name="Kook J.-K."/>
            <person name="Park S.-N."/>
            <person name="Lim Y.K."/>
        </authorList>
    </citation>
    <scope>NUCLEOTIDE SEQUENCE [LARGE SCALE GENOMIC DNA]</scope>
    <source>
        <strain evidence="19 20">DSM 23593</strain>
    </source>
</reference>
<dbReference type="PIRSF" id="PIRSF004803">
    <property type="entry name" value="RnjA"/>
    <property type="match status" value="1"/>
</dbReference>
<dbReference type="EMBL" id="VSDO01000002">
    <property type="protein sequence ID" value="TYA12880.1"/>
    <property type="molecule type" value="Genomic_DNA"/>
</dbReference>
<evidence type="ECO:0000256" key="16">
    <source>
        <dbReference type="PIRSR" id="PIRSR004803-3"/>
    </source>
</evidence>
<feature type="binding site" evidence="16">
    <location>
        <position position="105"/>
    </location>
    <ligand>
        <name>Zn(2+)</name>
        <dbReference type="ChEBI" id="CHEBI:29105"/>
        <label>1</label>
        <note>catalytic</note>
    </ligand>
</feature>
<sequence length="586" mass="65343">MNEAKLKEAKTKPANTANTTGANAANGKSGRRSKSSPPPVRIFSLGGIGEIGKNMYGIEYKNEIVIVDAGLKFPDSRLSGIDYIIPDISYLTQNQHKIKGLFLTHGHEDHIGALPFVLRQLSVPVYGGALTIGLVRAKLEEYRMLGEVKLHVFDENDRFDYQQLSVHFFRTTHSIPDAYGIVIDTPYGAVVHTGDFKFDFTPEDKPANLFKMASVGGEGVLALLADSTNSEKEGFTPSERRVGGAILEAFRQCDGRILFATFASNVHRLQQVVDAAMQCNRKIVVIGRSMEKVFAIGQDLGYIRVPEGMLVDVKHIDRYEDRQILIVCTGSQGEPNAALSRIASGAHRSVQIYPGDTVIFSSSPIPGNGQNVNRSIDMLMRAGAHVIYGSIFDIHTSGHGCREDLKLMLSFIRPKFFIPIHGEYRMLLSHKNLALQTGLTEDRVFVMNIGDTLSVYRNRAKRGRTIPAGEVFISNGEMRLNEDELVEERMELAQEGIVVVVMTVDSRTGKILSGPDIVTRGFVYMQDARPLLRRAEAALRRSLNRMGEKETYSQKLWLRTTQQVMRRYFQREVGRTPHIMPSVLEV</sequence>
<feature type="region of interest" description="Disordered" evidence="17">
    <location>
        <begin position="1"/>
        <end position="40"/>
    </location>
</feature>
<comment type="function">
    <text evidence="12">An RNase that has 5'-3' exonuclease and possibly endonuclease activity. Involved in maturation of rRNA and in some organisms also mRNA maturation and/or decay.</text>
</comment>
<comment type="cofactor">
    <cofactor evidence="13 16">
        <name>Zn(2+)</name>
        <dbReference type="ChEBI" id="CHEBI:29105"/>
    </cofactor>
    <text evidence="13 16">Binds 2 Zn(2+) ions per subunit. It is not clear if Zn(2+) or Mg(2+) is physiologically important.</text>
</comment>
<feature type="binding site" evidence="16">
    <location>
        <position position="195"/>
    </location>
    <ligand>
        <name>Zn(2+)</name>
        <dbReference type="ChEBI" id="CHEBI:29105"/>
        <label>1</label>
        <note>catalytic</note>
    </ligand>
</feature>
<accession>A0A5D0CT94</accession>
<evidence type="ECO:0000313" key="20">
    <source>
        <dbReference type="Proteomes" id="UP000325218"/>
    </source>
</evidence>
<feature type="binding site" evidence="12 15">
    <location>
        <begin position="395"/>
        <end position="399"/>
    </location>
    <ligand>
        <name>substrate</name>
    </ligand>
</feature>
<dbReference type="GO" id="GO:0005737">
    <property type="term" value="C:cytoplasm"/>
    <property type="evidence" value="ECO:0007669"/>
    <property type="project" value="UniProtKB-SubCell"/>
</dbReference>
<dbReference type="InterPro" id="IPR011108">
    <property type="entry name" value="RMMBL"/>
</dbReference>
<dbReference type="Pfam" id="PF22505">
    <property type="entry name" value="RNase_J_b_CASP"/>
    <property type="match status" value="1"/>
</dbReference>
<dbReference type="InterPro" id="IPR055132">
    <property type="entry name" value="RNase_J_b_CASP"/>
</dbReference>
<feature type="compositionally biased region" description="Low complexity" evidence="17">
    <location>
        <begin position="12"/>
        <end position="28"/>
    </location>
</feature>
<protein>
    <recommendedName>
        <fullName evidence="12 13">Ribonuclease J</fullName>
        <shortName evidence="12">RNase J</shortName>
        <ecNumber evidence="12 13">3.1.-.-</ecNumber>
    </recommendedName>
</protein>
<comment type="catalytic activity">
    <reaction evidence="11">
        <text>3',5'-cyclic UMP + H2O = UMP + H(+)</text>
        <dbReference type="Rhea" id="RHEA:70575"/>
        <dbReference type="ChEBI" id="CHEBI:15377"/>
        <dbReference type="ChEBI" id="CHEBI:15378"/>
        <dbReference type="ChEBI" id="CHEBI:57865"/>
        <dbReference type="ChEBI" id="CHEBI:184387"/>
    </reaction>
    <physiologicalReaction direction="left-to-right" evidence="11">
        <dbReference type="Rhea" id="RHEA:70576"/>
    </physiologicalReaction>
</comment>
<dbReference type="Pfam" id="PF07521">
    <property type="entry name" value="RMMBL"/>
    <property type="match status" value="1"/>
</dbReference>
<evidence type="ECO:0000256" key="9">
    <source>
        <dbReference type="ARBA" id="ARBA00034221"/>
    </source>
</evidence>
<feature type="binding site" evidence="16">
    <location>
        <position position="82"/>
    </location>
    <ligand>
        <name>Ca(2+)</name>
        <dbReference type="ChEBI" id="CHEBI:29108"/>
    </ligand>
</feature>
<dbReference type="HAMAP" id="MF_01491">
    <property type="entry name" value="RNase_J_bact"/>
    <property type="match status" value="1"/>
</dbReference>
<evidence type="ECO:0000256" key="2">
    <source>
        <dbReference type="ARBA" id="ARBA00022722"/>
    </source>
</evidence>
<dbReference type="InterPro" id="IPR001279">
    <property type="entry name" value="Metallo-B-lactamas"/>
</dbReference>
<gene>
    <name evidence="12" type="primary">rnj</name>
    <name evidence="19" type="ORF">FRY98_09240</name>
</gene>
<evidence type="ECO:0000256" key="15">
    <source>
        <dbReference type="PIRSR" id="PIRSR004803-2"/>
    </source>
</evidence>
<keyword evidence="6 16" id="KW-0862">Zinc</keyword>
<dbReference type="AlphaFoldDB" id="A0A5D0CT94"/>
<dbReference type="GO" id="GO:0003723">
    <property type="term" value="F:RNA binding"/>
    <property type="evidence" value="ECO:0007669"/>
    <property type="project" value="UniProtKB-UniRule"/>
</dbReference>
<dbReference type="SMART" id="SM00849">
    <property type="entry name" value="Lactamase_B"/>
    <property type="match status" value="1"/>
</dbReference>
<keyword evidence="2 12" id="KW-0540">Nuclease</keyword>
<dbReference type="InterPro" id="IPR030854">
    <property type="entry name" value="RNase_J_bac"/>
</dbReference>
<organism evidence="19 20">
    <name type="scientific">Paenibacillus faecis</name>
    <dbReference type="NCBI Taxonomy" id="862114"/>
    <lineage>
        <taxon>Bacteria</taxon>
        <taxon>Bacillati</taxon>
        <taxon>Bacillota</taxon>
        <taxon>Bacilli</taxon>
        <taxon>Bacillales</taxon>
        <taxon>Paenibacillaceae</taxon>
        <taxon>Paenibacillus</taxon>
    </lineage>
</organism>
<dbReference type="Proteomes" id="UP000325218">
    <property type="component" value="Unassembled WGS sequence"/>
</dbReference>
<dbReference type="GO" id="GO:0004521">
    <property type="term" value="F:RNA endonuclease activity"/>
    <property type="evidence" value="ECO:0007669"/>
    <property type="project" value="UniProtKB-UniRule"/>
</dbReference>
<keyword evidence="3 13" id="KW-0479">Metal-binding</keyword>
<dbReference type="OrthoDB" id="9758375at2"/>
<feature type="compositionally biased region" description="Basic and acidic residues" evidence="17">
    <location>
        <begin position="1"/>
        <end position="11"/>
    </location>
</feature>
<feature type="active site" description="Proton donor" evidence="14">
    <location>
        <position position="226"/>
    </location>
</feature>
<keyword evidence="4 12" id="KW-0255">Endonuclease</keyword>
<dbReference type="InterPro" id="IPR042173">
    <property type="entry name" value="RNase_J_2"/>
</dbReference>
<comment type="subcellular location">
    <subcellularLocation>
        <location evidence="12 13">Cytoplasm</location>
    </subcellularLocation>
</comment>
<dbReference type="Gene3D" id="3.60.15.10">
    <property type="entry name" value="Ribonuclease Z/Hydroxyacylglutathione hydrolase-like"/>
    <property type="match status" value="1"/>
</dbReference>
<feature type="binding site" evidence="16">
    <location>
        <position position="80"/>
    </location>
    <ligand>
        <name>Ca(2+)</name>
        <dbReference type="ChEBI" id="CHEBI:29108"/>
    </ligand>
</feature>
<evidence type="ECO:0000256" key="1">
    <source>
        <dbReference type="ARBA" id="ARBA00022490"/>
    </source>
</evidence>
<proteinExistence type="inferred from homology"/>
<dbReference type="InterPro" id="IPR004613">
    <property type="entry name" value="RNase_J"/>
</dbReference>
<dbReference type="InterPro" id="IPR036866">
    <property type="entry name" value="RibonucZ/Hydroxyglut_hydro"/>
</dbReference>
<evidence type="ECO:0000256" key="12">
    <source>
        <dbReference type="HAMAP-Rule" id="MF_01491"/>
    </source>
</evidence>
<comment type="cofactor">
    <cofactor evidence="16">
        <name>Ca(2+)</name>
        <dbReference type="ChEBI" id="CHEBI:29108"/>
    </cofactor>
    <text evidence="16">Binds 1 Ca(2+) cation per subunit. Seen in 1 crystal structure, it is not clear if it is physiologically important.</text>
</comment>
<evidence type="ECO:0000313" key="19">
    <source>
        <dbReference type="EMBL" id="TYA12880.1"/>
    </source>
</evidence>
<evidence type="ECO:0000256" key="5">
    <source>
        <dbReference type="ARBA" id="ARBA00022801"/>
    </source>
</evidence>
<comment type="function">
    <text evidence="10">Counteracts the endogenous Pycsar antiviral defense system. Phosphodiesterase that enables metal-dependent hydrolysis of host cyclic nucleotide Pycsar defense signals such as cCMP and cUMP.</text>
</comment>
<dbReference type="NCBIfam" id="TIGR00649">
    <property type="entry name" value="MG423"/>
    <property type="match status" value="1"/>
</dbReference>
<evidence type="ECO:0000256" key="13">
    <source>
        <dbReference type="PIRNR" id="PIRNR004803"/>
    </source>
</evidence>
<evidence type="ECO:0000256" key="17">
    <source>
        <dbReference type="SAM" id="MobiDB-lite"/>
    </source>
</evidence>
<dbReference type="SUPFAM" id="SSF56281">
    <property type="entry name" value="Metallo-hydrolase/oxidoreductase"/>
    <property type="match status" value="1"/>
</dbReference>
<dbReference type="CDD" id="cd07714">
    <property type="entry name" value="RNaseJ_MBL-fold"/>
    <property type="match status" value="1"/>
</dbReference>
<feature type="binding site" evidence="16">
    <location>
        <position position="110"/>
    </location>
    <ligand>
        <name>Zn(2+)</name>
        <dbReference type="ChEBI" id="CHEBI:29105"/>
        <label>1</label>
        <note>catalytic</note>
    </ligand>
</feature>
<comment type="catalytic activity">
    <reaction evidence="9">
        <text>3',5'-cyclic CMP + H2O = CMP + H(+)</text>
        <dbReference type="Rhea" id="RHEA:72675"/>
        <dbReference type="ChEBI" id="CHEBI:15377"/>
        <dbReference type="ChEBI" id="CHEBI:15378"/>
        <dbReference type="ChEBI" id="CHEBI:58003"/>
        <dbReference type="ChEBI" id="CHEBI:60377"/>
    </reaction>
    <physiologicalReaction direction="left-to-right" evidence="9">
        <dbReference type="Rhea" id="RHEA:72676"/>
    </physiologicalReaction>
</comment>
<dbReference type="GO" id="GO:0008270">
    <property type="term" value="F:zinc ion binding"/>
    <property type="evidence" value="ECO:0007669"/>
    <property type="project" value="InterPro"/>
</dbReference>
<evidence type="ECO:0000256" key="7">
    <source>
        <dbReference type="ARBA" id="ARBA00022839"/>
    </source>
</evidence>
<dbReference type="PROSITE" id="PS01292">
    <property type="entry name" value="UPF0036"/>
    <property type="match status" value="1"/>
</dbReference>
<dbReference type="InterPro" id="IPR001587">
    <property type="entry name" value="RNase_J_CS"/>
</dbReference>
<dbReference type="RefSeq" id="WP_148451482.1">
    <property type="nucleotide sequence ID" value="NZ_BORZ01000005.1"/>
</dbReference>
<dbReference type="EC" id="3.1.-.-" evidence="12 13"/>
<feature type="binding site" evidence="16">
    <location>
        <position position="173"/>
    </location>
    <ligand>
        <name>Zn(2+)</name>
        <dbReference type="ChEBI" id="CHEBI:29105"/>
        <label>1</label>
        <note>catalytic</note>
    </ligand>
</feature>
<feature type="binding site" evidence="16">
    <location>
        <position position="109"/>
    </location>
    <ligand>
        <name>Zn(2+)</name>
        <dbReference type="ChEBI" id="CHEBI:29105"/>
        <label>1</label>
        <note>catalytic</note>
    </ligand>
</feature>
<dbReference type="GO" id="GO:0006364">
    <property type="term" value="P:rRNA processing"/>
    <property type="evidence" value="ECO:0007669"/>
    <property type="project" value="UniProtKB-UniRule"/>
</dbReference>
<feature type="binding site" evidence="15">
    <location>
        <begin position="263"/>
        <end position="265"/>
    </location>
    <ligand>
        <name>substrate</name>
    </ligand>
</feature>
<evidence type="ECO:0000256" key="14">
    <source>
        <dbReference type="PIRSR" id="PIRSR004803-1"/>
    </source>
</evidence>
<keyword evidence="1 12" id="KW-0963">Cytoplasm</keyword>
<keyword evidence="5 12" id="KW-0378">Hydrolase</keyword>
<name>A0A5D0CT94_9BACL</name>